<feature type="transmembrane region" description="Helical" evidence="1">
    <location>
        <begin position="44"/>
        <end position="64"/>
    </location>
</feature>
<feature type="transmembrane region" description="Helical" evidence="1">
    <location>
        <begin position="160"/>
        <end position="178"/>
    </location>
</feature>
<keyword evidence="1" id="KW-0812">Transmembrane</keyword>
<feature type="transmembrane region" description="Helical" evidence="1">
    <location>
        <begin position="76"/>
        <end position="105"/>
    </location>
</feature>
<dbReference type="Proteomes" id="UP000295632">
    <property type="component" value="Unassembled WGS sequence"/>
</dbReference>
<protein>
    <submittedName>
        <fullName evidence="2">Uncharacterized protein</fullName>
    </submittedName>
</protein>
<evidence type="ECO:0000256" key="1">
    <source>
        <dbReference type="SAM" id="Phobius"/>
    </source>
</evidence>
<organism evidence="2 3">
    <name type="scientific">Aureibacillus halotolerans</name>
    <dbReference type="NCBI Taxonomy" id="1508390"/>
    <lineage>
        <taxon>Bacteria</taxon>
        <taxon>Bacillati</taxon>
        <taxon>Bacillota</taxon>
        <taxon>Bacilli</taxon>
        <taxon>Bacillales</taxon>
        <taxon>Bacillaceae</taxon>
        <taxon>Aureibacillus</taxon>
    </lineage>
</organism>
<sequence length="221" mass="24966">MCIDWKNIARIGSLFIRDLTLINVAFNYVNYIEMSFLKGGPVSYILIFAVTVFAILFCIIHFIVNLEDPPSWKQQVWLVPTFTFAAFVPLAIVFAIFGLMVWAIVHWSLDQGALTFLNGTMSIQKFVVLLMGFLLLCEIVLHPIFYALSTAVARRKLRKVEKNIISIITDTVVIYIVLDMLPSVEFSGWVSALFLAIMCQIAGWMIEGVILLIGKKKPLAK</sequence>
<feature type="transmembrane region" description="Helical" evidence="1">
    <location>
        <begin position="125"/>
        <end position="148"/>
    </location>
</feature>
<dbReference type="AlphaFoldDB" id="A0A4V3D4S9"/>
<gene>
    <name evidence="2" type="ORF">EV213_11331</name>
</gene>
<keyword evidence="1" id="KW-1133">Transmembrane helix</keyword>
<feature type="transmembrane region" description="Helical" evidence="1">
    <location>
        <begin position="190"/>
        <end position="213"/>
    </location>
</feature>
<comment type="caution">
    <text evidence="2">The sequence shown here is derived from an EMBL/GenBank/DDBJ whole genome shotgun (WGS) entry which is preliminary data.</text>
</comment>
<evidence type="ECO:0000313" key="3">
    <source>
        <dbReference type="Proteomes" id="UP000295632"/>
    </source>
</evidence>
<reference evidence="2 3" key="1">
    <citation type="submission" date="2019-03" db="EMBL/GenBank/DDBJ databases">
        <title>Genomic Encyclopedia of Type Strains, Phase IV (KMG-IV): sequencing the most valuable type-strain genomes for metagenomic binning, comparative biology and taxonomic classification.</title>
        <authorList>
            <person name="Goeker M."/>
        </authorList>
    </citation>
    <scope>NUCLEOTIDE SEQUENCE [LARGE SCALE GENOMIC DNA]</scope>
    <source>
        <strain evidence="2 3">DSM 28697</strain>
    </source>
</reference>
<proteinExistence type="predicted"/>
<evidence type="ECO:0000313" key="2">
    <source>
        <dbReference type="EMBL" id="TDQ37397.1"/>
    </source>
</evidence>
<accession>A0A4V3D4S9</accession>
<name>A0A4V3D4S9_9BACI</name>
<keyword evidence="1" id="KW-0472">Membrane</keyword>
<keyword evidence="3" id="KW-1185">Reference proteome</keyword>
<dbReference type="EMBL" id="SNYJ01000013">
    <property type="protein sequence ID" value="TDQ37397.1"/>
    <property type="molecule type" value="Genomic_DNA"/>
</dbReference>